<keyword evidence="3" id="KW-1185">Reference proteome</keyword>
<accession>A0ABP9K8K1</accession>
<reference evidence="3" key="1">
    <citation type="journal article" date="2019" name="Int. J. Syst. Evol. Microbiol.">
        <title>The Global Catalogue of Microorganisms (GCM) 10K type strain sequencing project: providing services to taxonomists for standard genome sequencing and annotation.</title>
        <authorList>
            <consortium name="The Broad Institute Genomics Platform"/>
            <consortium name="The Broad Institute Genome Sequencing Center for Infectious Disease"/>
            <person name="Wu L."/>
            <person name="Ma J."/>
        </authorList>
    </citation>
    <scope>NUCLEOTIDE SEQUENCE [LARGE SCALE GENOMIC DNA]</scope>
    <source>
        <strain evidence="3">JCM 18014</strain>
    </source>
</reference>
<feature type="region of interest" description="Disordered" evidence="1">
    <location>
        <begin position="54"/>
        <end position="81"/>
    </location>
</feature>
<evidence type="ECO:0000313" key="2">
    <source>
        <dbReference type="EMBL" id="GAA5053589.1"/>
    </source>
</evidence>
<protein>
    <submittedName>
        <fullName evidence="2">DUF2924 domain-containing protein</fullName>
    </submittedName>
</protein>
<dbReference type="Pfam" id="PF11149">
    <property type="entry name" value="DUF2924"/>
    <property type="match status" value="1"/>
</dbReference>
<comment type="caution">
    <text evidence="2">The sequence shown here is derived from an EMBL/GenBank/DDBJ whole genome shotgun (WGS) entry which is preliminary data.</text>
</comment>
<dbReference type="Proteomes" id="UP001500518">
    <property type="component" value="Unassembled WGS sequence"/>
</dbReference>
<evidence type="ECO:0000313" key="3">
    <source>
        <dbReference type="Proteomes" id="UP001500518"/>
    </source>
</evidence>
<organism evidence="2 3">
    <name type="scientific">Erythrobacter westpacificensis</name>
    <dbReference type="NCBI Taxonomy" id="1055231"/>
    <lineage>
        <taxon>Bacteria</taxon>
        <taxon>Pseudomonadati</taxon>
        <taxon>Pseudomonadota</taxon>
        <taxon>Alphaproteobacteria</taxon>
        <taxon>Sphingomonadales</taxon>
        <taxon>Erythrobacteraceae</taxon>
        <taxon>Erythrobacter/Porphyrobacter group</taxon>
        <taxon>Erythrobacter</taxon>
    </lineage>
</organism>
<dbReference type="EMBL" id="BAABHV010000009">
    <property type="protein sequence ID" value="GAA5053589.1"/>
    <property type="molecule type" value="Genomic_DNA"/>
</dbReference>
<dbReference type="InterPro" id="IPR021322">
    <property type="entry name" value="DUF2924"/>
</dbReference>
<name>A0ABP9K8K1_9SPHN</name>
<sequence>MEPANLDNELAALPTLGRAQLRQRLASLTGTAAPKASAALLRLALAYELQARAHGHLSNRSSERLARASARASAEAPPPRQRLVREWKGTLHVVLIESDETIRWDGKTWNSLSEVARAITGTRWSGPAFFGLSQKRRRSA</sequence>
<evidence type="ECO:0000256" key="1">
    <source>
        <dbReference type="SAM" id="MobiDB-lite"/>
    </source>
</evidence>
<dbReference type="RefSeq" id="WP_346032546.1">
    <property type="nucleotide sequence ID" value="NZ_BAABHV010000009.1"/>
</dbReference>
<proteinExistence type="predicted"/>
<gene>
    <name evidence="2" type="ORF">GCM10023208_15700</name>
</gene>